<comment type="caution">
    <text evidence="1">The sequence shown here is derived from an EMBL/GenBank/DDBJ whole genome shotgun (WGS) entry which is preliminary data.</text>
</comment>
<organism evidence="1 2">
    <name type="scientific">Altererythrobacter lutimaris</name>
    <dbReference type="NCBI Taxonomy" id="2743979"/>
    <lineage>
        <taxon>Bacteria</taxon>
        <taxon>Pseudomonadati</taxon>
        <taxon>Pseudomonadota</taxon>
        <taxon>Alphaproteobacteria</taxon>
        <taxon>Sphingomonadales</taxon>
        <taxon>Erythrobacteraceae</taxon>
        <taxon>Altererythrobacter</taxon>
    </lineage>
</organism>
<protein>
    <recommendedName>
        <fullName evidence="3">Metal-dependent hydrolase</fullName>
    </recommendedName>
</protein>
<dbReference type="Proteomes" id="UP000546031">
    <property type="component" value="Unassembled WGS sequence"/>
</dbReference>
<dbReference type="AlphaFoldDB" id="A0A850HGA8"/>
<keyword evidence="2" id="KW-1185">Reference proteome</keyword>
<sequence length="111" mass="12630">MDWVQPILHYGGHWLVPFAMAWVIWRERWKVAGLVIASANLIDLDHVLADPIFDPNRCSIGFHLLHGWEAAILFILMLGVPKWWVRAFGLGALWHLAVDYGDCVMMGLAPL</sequence>
<dbReference type="EMBL" id="JABWTA010000001">
    <property type="protein sequence ID" value="NVE93702.1"/>
    <property type="molecule type" value="Genomic_DNA"/>
</dbReference>
<evidence type="ECO:0000313" key="1">
    <source>
        <dbReference type="EMBL" id="NVE93702.1"/>
    </source>
</evidence>
<dbReference type="InterPro" id="IPR046125">
    <property type="entry name" value="DUF6122"/>
</dbReference>
<evidence type="ECO:0008006" key="3">
    <source>
        <dbReference type="Google" id="ProtNLM"/>
    </source>
</evidence>
<dbReference type="Pfam" id="PF19617">
    <property type="entry name" value="DUF6122"/>
    <property type="match status" value="1"/>
</dbReference>
<reference evidence="1 2" key="1">
    <citation type="submission" date="2020-06" db="EMBL/GenBank/DDBJ databases">
        <title>Altererythrobacter lutimaris sp. nov., a marine bacterium isolated from a tidal flat.</title>
        <authorList>
            <person name="Kim D."/>
            <person name="Yoo Y."/>
            <person name="Kim J.-J."/>
        </authorList>
    </citation>
    <scope>NUCLEOTIDE SEQUENCE [LARGE SCALE GENOMIC DNA]</scope>
    <source>
        <strain evidence="1 2">JGD-16</strain>
    </source>
</reference>
<name>A0A850HGA8_9SPHN</name>
<proteinExistence type="predicted"/>
<gene>
    <name evidence="1" type="ORF">HUO12_02205</name>
</gene>
<accession>A0A850HGA8</accession>
<evidence type="ECO:0000313" key="2">
    <source>
        <dbReference type="Proteomes" id="UP000546031"/>
    </source>
</evidence>